<name>A0A7Y9DKX0_9ACTN</name>
<dbReference type="AlphaFoldDB" id="A0A7Y9DKX0"/>
<keyword evidence="1" id="KW-0808">Transferase</keyword>
<keyword evidence="1" id="KW-0418">Kinase</keyword>
<dbReference type="SUPFAM" id="SSF55874">
    <property type="entry name" value="ATPase domain of HSP90 chaperone/DNA topoisomerase II/histidine kinase"/>
    <property type="match status" value="1"/>
</dbReference>
<dbReference type="PANTHER" id="PTHR35526:SF3">
    <property type="entry name" value="ANTI-SIGMA-F FACTOR RSBW"/>
    <property type="match status" value="1"/>
</dbReference>
<dbReference type="InterPro" id="IPR003594">
    <property type="entry name" value="HATPase_dom"/>
</dbReference>
<dbReference type="GO" id="GO:0004674">
    <property type="term" value="F:protein serine/threonine kinase activity"/>
    <property type="evidence" value="ECO:0007669"/>
    <property type="project" value="UniProtKB-KW"/>
</dbReference>
<dbReference type="InterPro" id="IPR050267">
    <property type="entry name" value="Anti-sigma-factor_SerPK"/>
</dbReference>
<dbReference type="RefSeq" id="WP_179751512.1">
    <property type="nucleotide sequence ID" value="NZ_BAAAGN010000004.1"/>
</dbReference>
<dbReference type="CDD" id="cd16936">
    <property type="entry name" value="HATPase_RsbW-like"/>
    <property type="match status" value="1"/>
</dbReference>
<dbReference type="Gene3D" id="3.30.565.10">
    <property type="entry name" value="Histidine kinase-like ATPase, C-terminal domain"/>
    <property type="match status" value="1"/>
</dbReference>
<dbReference type="EMBL" id="JACCBB010000001">
    <property type="protein sequence ID" value="NYD22497.1"/>
    <property type="molecule type" value="Genomic_DNA"/>
</dbReference>
<sequence>MVARSVPSSLSLERSRRAASRARSYVLEQCVGAGVAEDVCDAAVLMVSELVTNAVEHARSRVELAVEVDPSRVHVEVQDQNAALPAVQDADAGAVHGRGMAIVDALASAWGVRPAARGKTVWFDLPR</sequence>
<feature type="domain" description="Histidine kinase/HSP90-like ATPase" evidence="2">
    <location>
        <begin position="18"/>
        <end position="123"/>
    </location>
</feature>
<reference evidence="3 4" key="1">
    <citation type="submission" date="2020-07" db="EMBL/GenBank/DDBJ databases">
        <title>Sequencing the genomes of 1000 actinobacteria strains.</title>
        <authorList>
            <person name="Klenk H.-P."/>
        </authorList>
    </citation>
    <scope>NUCLEOTIDE SEQUENCE [LARGE SCALE GENOMIC DNA]</scope>
    <source>
        <strain evidence="3 4">DSM 7487</strain>
    </source>
</reference>
<evidence type="ECO:0000256" key="1">
    <source>
        <dbReference type="ARBA" id="ARBA00022527"/>
    </source>
</evidence>
<keyword evidence="4" id="KW-1185">Reference proteome</keyword>
<proteinExistence type="predicted"/>
<evidence type="ECO:0000259" key="2">
    <source>
        <dbReference type="Pfam" id="PF13581"/>
    </source>
</evidence>
<dbReference type="InterPro" id="IPR036890">
    <property type="entry name" value="HATPase_C_sf"/>
</dbReference>
<evidence type="ECO:0000313" key="3">
    <source>
        <dbReference type="EMBL" id="NYD22497.1"/>
    </source>
</evidence>
<evidence type="ECO:0000313" key="4">
    <source>
        <dbReference type="Proteomes" id="UP000521922"/>
    </source>
</evidence>
<organism evidence="3 4">
    <name type="scientific">Kineococcus aurantiacus</name>
    <dbReference type="NCBI Taxonomy" id="37633"/>
    <lineage>
        <taxon>Bacteria</taxon>
        <taxon>Bacillati</taxon>
        <taxon>Actinomycetota</taxon>
        <taxon>Actinomycetes</taxon>
        <taxon>Kineosporiales</taxon>
        <taxon>Kineosporiaceae</taxon>
        <taxon>Kineococcus</taxon>
    </lineage>
</organism>
<protein>
    <submittedName>
        <fullName evidence="3">Anti-sigma regulatory factor (Ser/Thr protein kinase)</fullName>
    </submittedName>
</protein>
<accession>A0A7Y9DKX0</accession>
<dbReference type="PANTHER" id="PTHR35526">
    <property type="entry name" value="ANTI-SIGMA-F FACTOR RSBW-RELATED"/>
    <property type="match status" value="1"/>
</dbReference>
<dbReference type="Pfam" id="PF13581">
    <property type="entry name" value="HATPase_c_2"/>
    <property type="match status" value="1"/>
</dbReference>
<comment type="caution">
    <text evidence="3">The sequence shown here is derived from an EMBL/GenBank/DDBJ whole genome shotgun (WGS) entry which is preliminary data.</text>
</comment>
<keyword evidence="1" id="KW-0723">Serine/threonine-protein kinase</keyword>
<gene>
    <name evidence="3" type="ORF">BJ968_002037</name>
</gene>
<dbReference type="Proteomes" id="UP000521922">
    <property type="component" value="Unassembled WGS sequence"/>
</dbReference>